<sequence length="334" mass="36780">MLTSPAPLRVERDDRPAYRPFPVTVARVTELSPHFVRVTLTDPGLATFGRDGLDQRIKIFFPLPDGSISDLGEDTSETRPAGDWYGRWRALPPERQSPFRTYTVRAIRPDERELDVDFVRHPADETPADAPAARWLTTAAPGNRLTVAGPDARSLHSRTGIDWKPGNARQLLLVGDETAAPAILSILESLPPGREAHAMIEVPHEADAAALATDYRPGITVSWLARAGQENPAGDIPPHGDLLDAAVTRWLDAHPELIAEAAAPRRQRLDDINVDIETLWDSPAPAGGNFYAWIAGESAVVKKLRRQLVTERGVDRGRVAFMGYWRRGQAEKQG</sequence>
<reference evidence="2 3" key="1">
    <citation type="submission" date="2019-06" db="EMBL/GenBank/DDBJ databases">
        <title>Sequencing the genomes of 1000 actinobacteria strains.</title>
        <authorList>
            <person name="Klenk H.-P."/>
        </authorList>
    </citation>
    <scope>NUCLEOTIDE SEQUENCE [LARGE SCALE GENOMIC DNA]</scope>
    <source>
        <strain evidence="2 3">DSM 18031</strain>
    </source>
</reference>
<dbReference type="InterPro" id="IPR039374">
    <property type="entry name" value="SIP_fam"/>
</dbReference>
<dbReference type="Pfam" id="PF08021">
    <property type="entry name" value="FAD_binding_9"/>
    <property type="match status" value="1"/>
</dbReference>
<dbReference type="InterPro" id="IPR013113">
    <property type="entry name" value="SIP_FAD-bd"/>
</dbReference>
<dbReference type="InterPro" id="IPR017938">
    <property type="entry name" value="Riboflavin_synthase-like_b-brl"/>
</dbReference>
<gene>
    <name evidence="2" type="ORF">FB466_1888</name>
</gene>
<dbReference type="InterPro" id="IPR007037">
    <property type="entry name" value="SIP_rossman_dom"/>
</dbReference>
<dbReference type="PANTHER" id="PTHR30157:SF0">
    <property type="entry name" value="NADPH-DEPENDENT FERRIC-CHELATE REDUCTASE"/>
    <property type="match status" value="1"/>
</dbReference>
<feature type="domain" description="FAD-binding FR-type" evidence="1">
    <location>
        <begin position="18"/>
        <end position="157"/>
    </location>
</feature>
<dbReference type="GO" id="GO:0016491">
    <property type="term" value="F:oxidoreductase activity"/>
    <property type="evidence" value="ECO:0007669"/>
    <property type="project" value="InterPro"/>
</dbReference>
<evidence type="ECO:0000313" key="2">
    <source>
        <dbReference type="EMBL" id="TQM63618.1"/>
    </source>
</evidence>
<dbReference type="AlphaFoldDB" id="A0A543HZ79"/>
<dbReference type="Gene3D" id="3.40.50.80">
    <property type="entry name" value="Nucleotide-binding domain of ferredoxin-NADP reductase (FNR) module"/>
    <property type="match status" value="1"/>
</dbReference>
<dbReference type="Proteomes" id="UP000318331">
    <property type="component" value="Unassembled WGS sequence"/>
</dbReference>
<dbReference type="CDD" id="cd06193">
    <property type="entry name" value="siderophore_interacting"/>
    <property type="match status" value="1"/>
</dbReference>
<dbReference type="InterPro" id="IPR017927">
    <property type="entry name" value="FAD-bd_FR_type"/>
</dbReference>
<dbReference type="InterPro" id="IPR039261">
    <property type="entry name" value="FNR_nucleotide-bd"/>
</dbReference>
<evidence type="ECO:0000259" key="1">
    <source>
        <dbReference type="PROSITE" id="PS51384"/>
    </source>
</evidence>
<comment type="caution">
    <text evidence="2">The sequence shown here is derived from an EMBL/GenBank/DDBJ whole genome shotgun (WGS) entry which is preliminary data.</text>
</comment>
<name>A0A543HZ79_9MICO</name>
<dbReference type="EMBL" id="VFPN01000002">
    <property type="protein sequence ID" value="TQM63618.1"/>
    <property type="molecule type" value="Genomic_DNA"/>
</dbReference>
<dbReference type="Pfam" id="PF04954">
    <property type="entry name" value="SIP"/>
    <property type="match status" value="1"/>
</dbReference>
<protein>
    <submittedName>
        <fullName evidence="2">NADPH-dependent ferric siderophore reductase</fullName>
    </submittedName>
</protein>
<dbReference type="RefSeq" id="WP_141917785.1">
    <property type="nucleotide sequence ID" value="NZ_BAAAYS010000028.1"/>
</dbReference>
<evidence type="ECO:0000313" key="3">
    <source>
        <dbReference type="Proteomes" id="UP000318331"/>
    </source>
</evidence>
<dbReference type="PROSITE" id="PS51384">
    <property type="entry name" value="FAD_FR"/>
    <property type="match status" value="1"/>
</dbReference>
<organism evidence="2 3">
    <name type="scientific">Klugiella xanthotipulae</name>
    <dbReference type="NCBI Taxonomy" id="244735"/>
    <lineage>
        <taxon>Bacteria</taxon>
        <taxon>Bacillati</taxon>
        <taxon>Actinomycetota</taxon>
        <taxon>Actinomycetes</taxon>
        <taxon>Micrococcales</taxon>
        <taxon>Microbacteriaceae</taxon>
        <taxon>Klugiella</taxon>
    </lineage>
</organism>
<accession>A0A543HZ79</accession>
<keyword evidence="3" id="KW-1185">Reference proteome</keyword>
<dbReference type="OrthoDB" id="3291337at2"/>
<dbReference type="PANTHER" id="PTHR30157">
    <property type="entry name" value="FERRIC REDUCTASE, NADPH-DEPENDENT"/>
    <property type="match status" value="1"/>
</dbReference>
<dbReference type="SUPFAM" id="SSF63380">
    <property type="entry name" value="Riboflavin synthase domain-like"/>
    <property type="match status" value="1"/>
</dbReference>
<proteinExistence type="predicted"/>
<dbReference type="Gene3D" id="2.40.30.10">
    <property type="entry name" value="Translation factors"/>
    <property type="match status" value="1"/>
</dbReference>